<name>A0ABT2W197_9FLAO</name>
<organism evidence="2 3">
    <name type="scientific">Chryseobacterium edaphi</name>
    <dbReference type="NCBI Taxonomy" id="2976532"/>
    <lineage>
        <taxon>Bacteria</taxon>
        <taxon>Pseudomonadati</taxon>
        <taxon>Bacteroidota</taxon>
        <taxon>Flavobacteriia</taxon>
        <taxon>Flavobacteriales</taxon>
        <taxon>Weeksellaceae</taxon>
        <taxon>Chryseobacterium group</taxon>
        <taxon>Chryseobacterium</taxon>
    </lineage>
</organism>
<keyword evidence="3" id="KW-1185">Reference proteome</keyword>
<evidence type="ECO:0000256" key="1">
    <source>
        <dbReference type="SAM" id="SignalP"/>
    </source>
</evidence>
<proteinExistence type="predicted"/>
<comment type="caution">
    <text evidence="2">The sequence shown here is derived from an EMBL/GenBank/DDBJ whole genome shotgun (WGS) entry which is preliminary data.</text>
</comment>
<dbReference type="RefSeq" id="WP_263001032.1">
    <property type="nucleotide sequence ID" value="NZ_JAOTEM010000001.1"/>
</dbReference>
<dbReference type="Proteomes" id="UP001208649">
    <property type="component" value="Unassembled WGS sequence"/>
</dbReference>
<protein>
    <recommendedName>
        <fullName evidence="4">Lipocalin-like domain-containing protein</fullName>
    </recommendedName>
</protein>
<evidence type="ECO:0008006" key="4">
    <source>
        <dbReference type="Google" id="ProtNLM"/>
    </source>
</evidence>
<feature type="chain" id="PRO_5045406358" description="Lipocalin-like domain-containing protein" evidence="1">
    <location>
        <begin position="22"/>
        <end position="240"/>
    </location>
</feature>
<keyword evidence="1" id="KW-0732">Signal</keyword>
<evidence type="ECO:0000313" key="3">
    <source>
        <dbReference type="Proteomes" id="UP001208649"/>
    </source>
</evidence>
<dbReference type="EMBL" id="JAOTEM010000001">
    <property type="protein sequence ID" value="MCU7615780.1"/>
    <property type="molecule type" value="Genomic_DNA"/>
</dbReference>
<accession>A0ABT2W197</accession>
<gene>
    <name evidence="2" type="ORF">NZ698_01100</name>
</gene>
<feature type="signal peptide" evidence="1">
    <location>
        <begin position="1"/>
        <end position="21"/>
    </location>
</feature>
<sequence>MKLHRKLTTLLLTIITLMLSAQEYDKGRYTKVLNQLKLSSTQIHNELYTEKKMPNAENSFIIVVPVLQGKLEVDGFSVKNTILITDNEGIIKNKYIDPTEFGSDAIMLQSFTIDTGLYNLNSNVRAFGIIAEYYGSSRPNPYSSSNLSLFYPDGKTLKKVLDGYNLKTFSGEWDTNCSGEFEGDTSVIIVDQAKTNGFANLKIKTESTKTISKELNGECSEDIKSKISYKTLKFNKSTYK</sequence>
<evidence type="ECO:0000313" key="2">
    <source>
        <dbReference type="EMBL" id="MCU7615780.1"/>
    </source>
</evidence>
<reference evidence="3" key="1">
    <citation type="submission" date="2023-07" db="EMBL/GenBank/DDBJ databases">
        <title>Chryseobacterium sp. strain PBS4-4 Genome sequencing and assembly.</title>
        <authorList>
            <person name="Jung Y."/>
        </authorList>
    </citation>
    <scope>NUCLEOTIDE SEQUENCE [LARGE SCALE GENOMIC DNA]</scope>
    <source>
        <strain evidence="3">PBS4-4</strain>
    </source>
</reference>